<gene>
    <name evidence="8" type="ORF">GCM10009846_23360</name>
</gene>
<evidence type="ECO:0000256" key="4">
    <source>
        <dbReference type="ARBA" id="ARBA00022989"/>
    </source>
</evidence>
<keyword evidence="5 6" id="KW-0472">Membrane</keyword>
<name>A0ABN3AUJ4_9MICO</name>
<evidence type="ECO:0000256" key="1">
    <source>
        <dbReference type="ARBA" id="ARBA00004141"/>
    </source>
</evidence>
<keyword evidence="2 6" id="KW-0813">Transport</keyword>
<feature type="domain" description="ABC transmembrane type-1" evidence="7">
    <location>
        <begin position="29"/>
        <end position="215"/>
    </location>
</feature>
<organism evidence="8 9">
    <name type="scientific">Agrococcus versicolor</name>
    <dbReference type="NCBI Taxonomy" id="501482"/>
    <lineage>
        <taxon>Bacteria</taxon>
        <taxon>Bacillati</taxon>
        <taxon>Actinomycetota</taxon>
        <taxon>Actinomycetes</taxon>
        <taxon>Micrococcales</taxon>
        <taxon>Microbacteriaceae</taxon>
        <taxon>Agrococcus</taxon>
    </lineage>
</organism>
<dbReference type="PROSITE" id="PS50928">
    <property type="entry name" value="ABC_TM1"/>
    <property type="match status" value="1"/>
</dbReference>
<evidence type="ECO:0000313" key="9">
    <source>
        <dbReference type="Proteomes" id="UP001501599"/>
    </source>
</evidence>
<dbReference type="PANTHER" id="PTHR30177">
    <property type="entry name" value="GLYCINE BETAINE/L-PROLINE TRANSPORT SYSTEM PERMEASE PROTEIN PROW"/>
    <property type="match status" value="1"/>
</dbReference>
<dbReference type="Proteomes" id="UP001501599">
    <property type="component" value="Unassembled WGS sequence"/>
</dbReference>
<keyword evidence="9" id="KW-1185">Reference proteome</keyword>
<sequence length="229" mass="23543">MEFLLSALSWLLSPDRYEPGALYSVPDRLVEHLQIVAACVAIAAIVAVPLGCWIGHTGKGRRVVVGITSAARAAPALGLLILLVMLLTDPLGTRQAQLIGCGVALSVLAIPSILAGTYSGIEGVDRVTIDAARASGMTEWQILTKVELPLAAPVLIGGLRAGVLMVVATATIASFAGFGGIGAIIAAGIGLNDYDLMLGASILVALLAIVIDLLLALVQRSAQRARHLA</sequence>
<proteinExistence type="inferred from homology"/>
<dbReference type="SUPFAM" id="SSF161098">
    <property type="entry name" value="MetI-like"/>
    <property type="match status" value="1"/>
</dbReference>
<comment type="caution">
    <text evidence="8">The sequence shown here is derived from an EMBL/GenBank/DDBJ whole genome shotgun (WGS) entry which is preliminary data.</text>
</comment>
<evidence type="ECO:0000256" key="5">
    <source>
        <dbReference type="ARBA" id="ARBA00023136"/>
    </source>
</evidence>
<keyword evidence="4 6" id="KW-1133">Transmembrane helix</keyword>
<dbReference type="InterPro" id="IPR035906">
    <property type="entry name" value="MetI-like_sf"/>
</dbReference>
<dbReference type="CDD" id="cd06261">
    <property type="entry name" value="TM_PBP2"/>
    <property type="match status" value="1"/>
</dbReference>
<dbReference type="InterPro" id="IPR051204">
    <property type="entry name" value="ABC_transp_perm/SBD"/>
</dbReference>
<evidence type="ECO:0000313" key="8">
    <source>
        <dbReference type="EMBL" id="GAA2175049.1"/>
    </source>
</evidence>
<feature type="transmembrane region" description="Helical" evidence="6">
    <location>
        <begin position="163"/>
        <end position="190"/>
    </location>
</feature>
<accession>A0ABN3AUJ4</accession>
<comment type="subcellular location">
    <subcellularLocation>
        <location evidence="6">Cell membrane</location>
        <topology evidence="6">Multi-pass membrane protein</topology>
    </subcellularLocation>
    <subcellularLocation>
        <location evidence="1">Membrane</location>
        <topology evidence="1">Multi-pass membrane protein</topology>
    </subcellularLocation>
</comment>
<keyword evidence="3 6" id="KW-0812">Transmembrane</keyword>
<dbReference type="PANTHER" id="PTHR30177:SF33">
    <property type="entry name" value="POSSIBLE OSMOPROTECTANT (GLYCINE BETAINE_CARNITINE_CHOLINE_L-PROLINE) TRANSPORT INTEGRAL MEMBRANE PROTEIN ABC TRANSPORTER PROZ"/>
    <property type="match status" value="1"/>
</dbReference>
<evidence type="ECO:0000259" key="7">
    <source>
        <dbReference type="PROSITE" id="PS50928"/>
    </source>
</evidence>
<feature type="transmembrane region" description="Helical" evidence="6">
    <location>
        <begin position="63"/>
        <end position="84"/>
    </location>
</feature>
<evidence type="ECO:0000256" key="6">
    <source>
        <dbReference type="RuleBase" id="RU363032"/>
    </source>
</evidence>
<dbReference type="Pfam" id="PF00528">
    <property type="entry name" value="BPD_transp_1"/>
    <property type="match status" value="1"/>
</dbReference>
<protein>
    <submittedName>
        <fullName evidence="8">ABC transporter permease</fullName>
    </submittedName>
</protein>
<reference evidence="8 9" key="1">
    <citation type="journal article" date="2019" name="Int. J. Syst. Evol. Microbiol.">
        <title>The Global Catalogue of Microorganisms (GCM) 10K type strain sequencing project: providing services to taxonomists for standard genome sequencing and annotation.</title>
        <authorList>
            <consortium name="The Broad Institute Genomics Platform"/>
            <consortium name="The Broad Institute Genome Sequencing Center for Infectious Disease"/>
            <person name="Wu L."/>
            <person name="Ma J."/>
        </authorList>
    </citation>
    <scope>NUCLEOTIDE SEQUENCE [LARGE SCALE GENOMIC DNA]</scope>
    <source>
        <strain evidence="8 9">JCM 16026</strain>
    </source>
</reference>
<feature type="transmembrane region" description="Helical" evidence="6">
    <location>
        <begin position="196"/>
        <end position="218"/>
    </location>
</feature>
<dbReference type="Gene3D" id="1.10.3720.10">
    <property type="entry name" value="MetI-like"/>
    <property type="match status" value="1"/>
</dbReference>
<dbReference type="EMBL" id="BAAAQT010000006">
    <property type="protein sequence ID" value="GAA2175049.1"/>
    <property type="molecule type" value="Genomic_DNA"/>
</dbReference>
<feature type="transmembrane region" description="Helical" evidence="6">
    <location>
        <begin position="34"/>
        <end position="56"/>
    </location>
</feature>
<comment type="similarity">
    <text evidence="6">Belongs to the binding-protein-dependent transport system permease family.</text>
</comment>
<feature type="transmembrane region" description="Helical" evidence="6">
    <location>
        <begin position="96"/>
        <end position="116"/>
    </location>
</feature>
<dbReference type="InterPro" id="IPR000515">
    <property type="entry name" value="MetI-like"/>
</dbReference>
<evidence type="ECO:0000256" key="2">
    <source>
        <dbReference type="ARBA" id="ARBA00022448"/>
    </source>
</evidence>
<evidence type="ECO:0000256" key="3">
    <source>
        <dbReference type="ARBA" id="ARBA00022692"/>
    </source>
</evidence>